<dbReference type="InterPro" id="IPR013433">
    <property type="entry name" value="PHA_gran_rgn"/>
</dbReference>
<dbReference type="Pfam" id="PF09650">
    <property type="entry name" value="PHA_gran_rgn"/>
    <property type="match status" value="1"/>
</dbReference>
<dbReference type="OrthoDB" id="8853368at2"/>
<evidence type="ECO:0008006" key="3">
    <source>
        <dbReference type="Google" id="ProtNLM"/>
    </source>
</evidence>
<dbReference type="Proteomes" id="UP000433104">
    <property type="component" value="Unassembled WGS sequence"/>
</dbReference>
<evidence type="ECO:0000313" key="1">
    <source>
        <dbReference type="EMBL" id="MXO86964.1"/>
    </source>
</evidence>
<dbReference type="AlphaFoldDB" id="A0A844ZHD2"/>
<keyword evidence="2" id="KW-1185">Reference proteome</keyword>
<sequence length="98" mass="10705">MRVAIPHNLDKAEVRRRLRERSGEIADHIPGGMAHVTTNWRSEDEMAMSVAALGQSVDGSVLVEDQQVVFVVTLPPALSFFEPIVAGAIRDKGVKLLT</sequence>
<proteinExistence type="predicted"/>
<accession>A0A844ZHD2</accession>
<organism evidence="1 2">
    <name type="scientific">Parapontixanthobacter aurantiacus</name>
    <dbReference type="NCBI Taxonomy" id="1463599"/>
    <lineage>
        <taxon>Bacteria</taxon>
        <taxon>Pseudomonadati</taxon>
        <taxon>Pseudomonadota</taxon>
        <taxon>Alphaproteobacteria</taxon>
        <taxon>Sphingomonadales</taxon>
        <taxon>Erythrobacteraceae</taxon>
        <taxon>Parapontixanthobacter</taxon>
    </lineage>
</organism>
<gene>
    <name evidence="1" type="ORF">GRI38_13095</name>
</gene>
<dbReference type="RefSeq" id="WP_160684999.1">
    <property type="nucleotide sequence ID" value="NZ_WTYW01000005.1"/>
</dbReference>
<name>A0A844ZHD2_9SPHN</name>
<comment type="caution">
    <text evidence="1">The sequence shown here is derived from an EMBL/GenBank/DDBJ whole genome shotgun (WGS) entry which is preliminary data.</text>
</comment>
<dbReference type="EMBL" id="WTYW01000005">
    <property type="protein sequence ID" value="MXO86964.1"/>
    <property type="molecule type" value="Genomic_DNA"/>
</dbReference>
<reference evidence="1 2" key="1">
    <citation type="submission" date="2019-12" db="EMBL/GenBank/DDBJ databases">
        <title>Genomic-based taxomic classification of the family Erythrobacteraceae.</title>
        <authorList>
            <person name="Xu L."/>
        </authorList>
    </citation>
    <scope>NUCLEOTIDE SEQUENCE [LARGE SCALE GENOMIC DNA]</scope>
    <source>
        <strain evidence="1 2">MCCC 1A09962</strain>
    </source>
</reference>
<protein>
    <recommendedName>
        <fullName evidence="3">Polyhydroxyalkanoic acid system protein (PHA_gran_rgn)</fullName>
    </recommendedName>
</protein>
<evidence type="ECO:0000313" key="2">
    <source>
        <dbReference type="Proteomes" id="UP000433104"/>
    </source>
</evidence>